<protein>
    <submittedName>
        <fullName evidence="1">Uncharacterized protein</fullName>
    </submittedName>
</protein>
<dbReference type="EMBL" id="LCJB01000030">
    <property type="protein sequence ID" value="KKT70276.1"/>
    <property type="molecule type" value="Genomic_DNA"/>
</dbReference>
<reference evidence="1 2" key="1">
    <citation type="journal article" date="2015" name="Nature">
        <title>rRNA introns, odd ribosomes, and small enigmatic genomes across a large radiation of phyla.</title>
        <authorList>
            <person name="Brown C.T."/>
            <person name="Hug L.A."/>
            <person name="Thomas B.C."/>
            <person name="Sharon I."/>
            <person name="Castelle C.J."/>
            <person name="Singh A."/>
            <person name="Wilkins M.J."/>
            <person name="Williams K.H."/>
            <person name="Banfield J.F."/>
        </authorList>
    </citation>
    <scope>NUCLEOTIDE SEQUENCE [LARGE SCALE GENOMIC DNA]</scope>
</reference>
<proteinExistence type="predicted"/>
<comment type="caution">
    <text evidence="1">The sequence shown here is derived from an EMBL/GenBank/DDBJ whole genome shotgun (WGS) entry which is preliminary data.</text>
</comment>
<sequence>MATKGLELETAFFEALKRHFFLIQDKALDRHGIDAIIVSAKTETVIPVENALYVQVTTRLSDSEKIFLFHKRLREFRIKKTAYIEIDEERITPSFVHMATAAINALLFDKLSPANALIRINASGYQQKDADEIVRKYQAWLAGLGGQKLFGVIVFWHWQAQAREERPSDGDDDYEQEVTGSILNEQGYGFIEVLGKDRSKRQSVLRYFAPSREIDEPLRKALTDISGRDKMSSLVVSFEDGGCRVGYSKRTARFVKLCPGEIITTPSRRPKGKPETTDAE</sequence>
<organism evidence="1 2">
    <name type="scientific">Candidatus Uhrbacteria bacterium GW2011_GWF2_44_350</name>
    <dbReference type="NCBI Taxonomy" id="1619000"/>
    <lineage>
        <taxon>Bacteria</taxon>
        <taxon>Candidatus Uhriibacteriota</taxon>
    </lineage>
</organism>
<accession>A0A0G1JF64</accession>
<dbReference type="Proteomes" id="UP000034154">
    <property type="component" value="Unassembled WGS sequence"/>
</dbReference>
<evidence type="ECO:0000313" key="1">
    <source>
        <dbReference type="EMBL" id="KKT70276.1"/>
    </source>
</evidence>
<gene>
    <name evidence="1" type="ORF">UW63_C0030G0009</name>
</gene>
<name>A0A0G1JF64_9BACT</name>
<dbReference type="AlphaFoldDB" id="A0A0G1JF64"/>
<evidence type="ECO:0000313" key="2">
    <source>
        <dbReference type="Proteomes" id="UP000034154"/>
    </source>
</evidence>